<dbReference type="Proteomes" id="UP000494165">
    <property type="component" value="Unassembled WGS sequence"/>
</dbReference>
<keyword evidence="7 14" id="KW-0479">Metal-binding</keyword>
<feature type="signal peptide" evidence="16">
    <location>
        <begin position="1"/>
        <end position="22"/>
    </location>
</feature>
<gene>
    <name evidence="17" type="ORF">CLODIP_2_CD11141</name>
</gene>
<evidence type="ECO:0000256" key="14">
    <source>
        <dbReference type="PIRSR" id="PIRSR602401-1"/>
    </source>
</evidence>
<evidence type="ECO:0000256" key="10">
    <source>
        <dbReference type="ARBA" id="ARBA00023002"/>
    </source>
</evidence>
<keyword evidence="8" id="KW-0256">Endoplasmic reticulum</keyword>
<evidence type="ECO:0008006" key="19">
    <source>
        <dbReference type="Google" id="ProtNLM"/>
    </source>
</evidence>
<reference evidence="17 18" key="1">
    <citation type="submission" date="2020-04" db="EMBL/GenBank/DDBJ databases">
        <authorList>
            <person name="Alioto T."/>
            <person name="Alioto T."/>
            <person name="Gomez Garrido J."/>
        </authorList>
    </citation>
    <scope>NUCLEOTIDE SEQUENCE [LARGE SCALE GENOMIC DNA]</scope>
</reference>
<name>A0A8S1DH85_9INSE</name>
<feature type="binding site" description="axial binding residue" evidence="14">
    <location>
        <position position="440"/>
    </location>
    <ligand>
        <name>heme</name>
        <dbReference type="ChEBI" id="CHEBI:30413"/>
    </ligand>
    <ligandPart>
        <name>Fe</name>
        <dbReference type="ChEBI" id="CHEBI:18248"/>
    </ligandPart>
</feature>
<dbReference type="PRINTS" id="PR00463">
    <property type="entry name" value="EP450I"/>
</dbReference>
<keyword evidence="16" id="KW-0732">Signal</keyword>
<dbReference type="AlphaFoldDB" id="A0A8S1DH85"/>
<keyword evidence="18" id="KW-1185">Reference proteome</keyword>
<sequence length="495" mass="57099">MIFTVVLCLITLFLLYVIQKRPKNFPPGPRNWPLVGTLPVMIGQPGDNHPFNPLDRLRQKHGNLVGLFLGIQPAVLVSGYENVKEISAREDFTYRPDITVVQHKMFHYEKSGLFFVDGEKWKTQRRFTLRHLRDFGFGKQSMDHYIHSEIDILFAVFRDLMAKHPEQKETGHDFLKVLPAVAINTLWYIIAGEIHGLENEHFIRLTRLVLKFFRLGDQTSPVPIYRLLQHIPFINNNFKQQEKCGEEIMTFIQEAVVRHVDTFNENDMRDFMDVYIREMKKDSDGSFSENQLISICMDLFLAGTETTASTTTFTLRYLIKYPEIQEKVRNEIYQVVGKDRLPSTEDMPNLHYCMAVLTESMRHSGVTPSTPPKSTVKDVNFQGYNIPKGCMMIVNLRSVNMDEKHLGDPETFRPERFIGPDGKFRKDEKLMLFGSGTRICLGEPFAKNTTFIFYTSIVQNFKLEAAPYGPKPSEVILDGFTTAPEPFKMTMTALN</sequence>
<evidence type="ECO:0000256" key="3">
    <source>
        <dbReference type="ARBA" id="ARBA00004174"/>
    </source>
</evidence>
<keyword evidence="10 15" id="KW-0560">Oxidoreductase</keyword>
<protein>
    <recommendedName>
        <fullName evidence="19">Cytochrome P450</fullName>
    </recommendedName>
</protein>
<dbReference type="InterPro" id="IPR001128">
    <property type="entry name" value="Cyt_P450"/>
</dbReference>
<dbReference type="GO" id="GO:0006805">
    <property type="term" value="P:xenobiotic metabolic process"/>
    <property type="evidence" value="ECO:0007669"/>
    <property type="project" value="TreeGrafter"/>
</dbReference>
<dbReference type="GO" id="GO:0005506">
    <property type="term" value="F:iron ion binding"/>
    <property type="evidence" value="ECO:0007669"/>
    <property type="project" value="InterPro"/>
</dbReference>
<evidence type="ECO:0000256" key="1">
    <source>
        <dbReference type="ARBA" id="ARBA00001971"/>
    </source>
</evidence>
<comment type="subcellular location">
    <subcellularLocation>
        <location evidence="4">Endoplasmic reticulum membrane</location>
        <topology evidence="4">Peripheral membrane protein</topology>
    </subcellularLocation>
    <subcellularLocation>
        <location evidence="3">Microsome membrane</location>
        <topology evidence="3">Peripheral membrane protein</topology>
    </subcellularLocation>
</comment>
<dbReference type="FunFam" id="1.10.630.10:FF:000238">
    <property type="entry name" value="Cytochrome P450 2A6"/>
    <property type="match status" value="1"/>
</dbReference>
<keyword evidence="11 14" id="KW-0408">Iron</keyword>
<evidence type="ECO:0000256" key="5">
    <source>
        <dbReference type="ARBA" id="ARBA00010617"/>
    </source>
</evidence>
<dbReference type="OrthoDB" id="6617644at2759"/>
<dbReference type="Gene3D" id="1.10.630.10">
    <property type="entry name" value="Cytochrome P450"/>
    <property type="match status" value="1"/>
</dbReference>
<dbReference type="PRINTS" id="PR00385">
    <property type="entry name" value="P450"/>
</dbReference>
<keyword evidence="12 15" id="KW-0503">Monooxygenase</keyword>
<evidence type="ECO:0000256" key="8">
    <source>
        <dbReference type="ARBA" id="ARBA00022824"/>
    </source>
</evidence>
<proteinExistence type="inferred from homology"/>
<evidence type="ECO:0000256" key="13">
    <source>
        <dbReference type="ARBA" id="ARBA00023136"/>
    </source>
</evidence>
<dbReference type="GO" id="GO:0020037">
    <property type="term" value="F:heme binding"/>
    <property type="evidence" value="ECO:0007669"/>
    <property type="project" value="InterPro"/>
</dbReference>
<dbReference type="InterPro" id="IPR036396">
    <property type="entry name" value="Cyt_P450_sf"/>
</dbReference>
<dbReference type="GO" id="GO:0006082">
    <property type="term" value="P:organic acid metabolic process"/>
    <property type="evidence" value="ECO:0007669"/>
    <property type="project" value="TreeGrafter"/>
</dbReference>
<comment type="function">
    <text evidence="2">May be involved in the metabolism of insect hormones and in the breakdown of synthetic insecticides.</text>
</comment>
<dbReference type="EMBL" id="CADEPI010000253">
    <property type="protein sequence ID" value="CAB3381964.1"/>
    <property type="molecule type" value="Genomic_DNA"/>
</dbReference>
<dbReference type="InterPro" id="IPR050182">
    <property type="entry name" value="Cytochrome_P450_fam2"/>
</dbReference>
<evidence type="ECO:0000256" key="4">
    <source>
        <dbReference type="ARBA" id="ARBA00004406"/>
    </source>
</evidence>
<dbReference type="InterPro" id="IPR002401">
    <property type="entry name" value="Cyt_P450_E_grp-I"/>
</dbReference>
<evidence type="ECO:0000256" key="11">
    <source>
        <dbReference type="ARBA" id="ARBA00023004"/>
    </source>
</evidence>
<dbReference type="PANTHER" id="PTHR24300">
    <property type="entry name" value="CYTOCHROME P450 508A4-RELATED"/>
    <property type="match status" value="1"/>
</dbReference>
<organism evidence="17 18">
    <name type="scientific">Cloeon dipterum</name>
    <dbReference type="NCBI Taxonomy" id="197152"/>
    <lineage>
        <taxon>Eukaryota</taxon>
        <taxon>Metazoa</taxon>
        <taxon>Ecdysozoa</taxon>
        <taxon>Arthropoda</taxon>
        <taxon>Hexapoda</taxon>
        <taxon>Insecta</taxon>
        <taxon>Pterygota</taxon>
        <taxon>Palaeoptera</taxon>
        <taxon>Ephemeroptera</taxon>
        <taxon>Pisciforma</taxon>
        <taxon>Baetidae</taxon>
        <taxon>Cloeon</taxon>
    </lineage>
</organism>
<dbReference type="GO" id="GO:0008395">
    <property type="term" value="F:steroid hydroxylase activity"/>
    <property type="evidence" value="ECO:0007669"/>
    <property type="project" value="TreeGrafter"/>
</dbReference>
<evidence type="ECO:0000256" key="6">
    <source>
        <dbReference type="ARBA" id="ARBA00022617"/>
    </source>
</evidence>
<keyword evidence="6 14" id="KW-0349">Heme</keyword>
<keyword evidence="13" id="KW-0472">Membrane</keyword>
<dbReference type="SUPFAM" id="SSF48264">
    <property type="entry name" value="Cytochrome P450"/>
    <property type="match status" value="1"/>
</dbReference>
<evidence type="ECO:0000256" key="15">
    <source>
        <dbReference type="RuleBase" id="RU000461"/>
    </source>
</evidence>
<evidence type="ECO:0000313" key="17">
    <source>
        <dbReference type="EMBL" id="CAB3381964.1"/>
    </source>
</evidence>
<comment type="cofactor">
    <cofactor evidence="1 14">
        <name>heme</name>
        <dbReference type="ChEBI" id="CHEBI:30413"/>
    </cofactor>
</comment>
<evidence type="ECO:0000256" key="16">
    <source>
        <dbReference type="SAM" id="SignalP"/>
    </source>
</evidence>
<dbReference type="PROSITE" id="PS00086">
    <property type="entry name" value="CYTOCHROME_P450"/>
    <property type="match status" value="1"/>
</dbReference>
<keyword evidence="9" id="KW-0492">Microsome</keyword>
<dbReference type="Pfam" id="PF00067">
    <property type="entry name" value="p450"/>
    <property type="match status" value="1"/>
</dbReference>
<dbReference type="GO" id="GO:0005789">
    <property type="term" value="C:endoplasmic reticulum membrane"/>
    <property type="evidence" value="ECO:0007669"/>
    <property type="project" value="UniProtKB-SubCell"/>
</dbReference>
<evidence type="ECO:0000256" key="2">
    <source>
        <dbReference type="ARBA" id="ARBA00003690"/>
    </source>
</evidence>
<evidence type="ECO:0000256" key="9">
    <source>
        <dbReference type="ARBA" id="ARBA00022848"/>
    </source>
</evidence>
<feature type="chain" id="PRO_5035943030" description="Cytochrome P450" evidence="16">
    <location>
        <begin position="23"/>
        <end position="495"/>
    </location>
</feature>
<evidence type="ECO:0000313" key="18">
    <source>
        <dbReference type="Proteomes" id="UP000494165"/>
    </source>
</evidence>
<dbReference type="InterPro" id="IPR017972">
    <property type="entry name" value="Cyt_P450_CS"/>
</dbReference>
<comment type="similarity">
    <text evidence="5 15">Belongs to the cytochrome P450 family.</text>
</comment>
<evidence type="ECO:0000256" key="12">
    <source>
        <dbReference type="ARBA" id="ARBA00023033"/>
    </source>
</evidence>
<dbReference type="PANTHER" id="PTHR24300:SF376">
    <property type="entry name" value="CYTOCHROME P450 15A1"/>
    <property type="match status" value="1"/>
</dbReference>
<accession>A0A8S1DH85</accession>
<evidence type="ECO:0000256" key="7">
    <source>
        <dbReference type="ARBA" id="ARBA00022723"/>
    </source>
</evidence>
<comment type="caution">
    <text evidence="17">The sequence shown here is derived from an EMBL/GenBank/DDBJ whole genome shotgun (WGS) entry which is preliminary data.</text>
</comment>
<dbReference type="GO" id="GO:0016712">
    <property type="term" value="F:oxidoreductase activity, acting on paired donors, with incorporation or reduction of molecular oxygen, reduced flavin or flavoprotein as one donor, and incorporation of one atom of oxygen"/>
    <property type="evidence" value="ECO:0007669"/>
    <property type="project" value="TreeGrafter"/>
</dbReference>